<evidence type="ECO:0000313" key="1">
    <source>
        <dbReference type="EMBL" id="AAT46507.1"/>
    </source>
</evidence>
<organism evidence="1">
    <name type="scientific">Sulfolobus tengchongensis</name>
    <dbReference type="NCBI Taxonomy" id="207809"/>
    <lineage>
        <taxon>Archaea</taxon>
        <taxon>Thermoproteota</taxon>
        <taxon>Thermoprotei</taxon>
        <taxon>Sulfolobales</taxon>
        <taxon>Sulfolobaceae</taxon>
        <taxon>Sulfolobus</taxon>
    </lineage>
</organism>
<protein>
    <submittedName>
        <fullName evidence="1">Uncharacterized protein</fullName>
    </submittedName>
</protein>
<dbReference type="AlphaFoldDB" id="Q6H0Y9"/>
<geneLocation type="plasmid" evidence="1">
    <name>pTC</name>
</geneLocation>
<reference evidence="1" key="1">
    <citation type="submission" date="2004-01" db="EMBL/GenBank/DDBJ databases">
        <title>Plasmid pTC and its variants of hyperthermoacidophilic archaeon Sulfolobus tengchongensis.</title>
        <authorList>
            <person name="Xiang X."/>
            <person name="Huang L."/>
        </authorList>
    </citation>
    <scope>NUCLEOTIDE SEQUENCE</scope>
    <source>
        <plasmid evidence="1">pTC</plasmid>
    </source>
</reference>
<accession>Q6H0Y9</accession>
<sequence>MKEIEIKAELPYQHSRIRPFFLFPSALRLFYEIKRIEFAGNLTWLINRKYKAILLVNSSITWEIYEKQKDLKDRVRVTLLPYGDSTYVHIHFETNRLLPLKKVLEEEVNNEIELLTDLLKSLRKW</sequence>
<proteinExistence type="predicted"/>
<name>Q6H0Y9_9CREN</name>
<dbReference type="EMBL" id="AY517480">
    <property type="protein sequence ID" value="AAT46507.1"/>
    <property type="molecule type" value="Genomic_DNA"/>
</dbReference>
<keyword evidence="1" id="KW-0614">Plasmid</keyword>
<dbReference type="RefSeq" id="WP_011182878.1">
    <property type="nucleotide sequence ID" value="NC_005969.1"/>
</dbReference>